<reference evidence="1" key="1">
    <citation type="submission" date="2020-10" db="EMBL/GenBank/DDBJ databases">
        <title>Sequencing the genomes of 1000 actinobacteria strains.</title>
        <authorList>
            <person name="Klenk H.-P."/>
        </authorList>
    </citation>
    <scope>NUCLEOTIDE SEQUENCE</scope>
    <source>
        <strain evidence="1">DSM 45354</strain>
    </source>
</reference>
<protein>
    <submittedName>
        <fullName evidence="1">Uncharacterized protein</fullName>
    </submittedName>
</protein>
<dbReference type="AlphaFoldDB" id="A0A927MR48"/>
<evidence type="ECO:0000313" key="1">
    <source>
        <dbReference type="EMBL" id="MBE1603698.1"/>
    </source>
</evidence>
<accession>A0A927MR48</accession>
<proteinExistence type="predicted"/>
<dbReference type="EMBL" id="JADBEM010000001">
    <property type="protein sequence ID" value="MBE1603698.1"/>
    <property type="molecule type" value="Genomic_DNA"/>
</dbReference>
<organism evidence="1 2">
    <name type="scientific">Actinopolymorpha pittospori</name>
    <dbReference type="NCBI Taxonomy" id="648752"/>
    <lineage>
        <taxon>Bacteria</taxon>
        <taxon>Bacillati</taxon>
        <taxon>Actinomycetota</taxon>
        <taxon>Actinomycetes</taxon>
        <taxon>Propionibacteriales</taxon>
        <taxon>Actinopolymorphaceae</taxon>
        <taxon>Actinopolymorpha</taxon>
    </lineage>
</organism>
<dbReference type="RefSeq" id="WP_192748446.1">
    <property type="nucleotide sequence ID" value="NZ_BAABJL010000050.1"/>
</dbReference>
<gene>
    <name evidence="1" type="ORF">HEB94_000546</name>
</gene>
<keyword evidence="2" id="KW-1185">Reference proteome</keyword>
<dbReference type="Proteomes" id="UP000638648">
    <property type="component" value="Unassembled WGS sequence"/>
</dbReference>
<sequence length="72" mass="7684">MDDDEIHANTGTEVDGLIDLFDELCHRRGGHGHEVPATDRATTKVELEPVAGWSGTGDGSGLAAFPLLRISR</sequence>
<name>A0A927MR48_9ACTN</name>
<evidence type="ECO:0000313" key="2">
    <source>
        <dbReference type="Proteomes" id="UP000638648"/>
    </source>
</evidence>
<comment type="caution">
    <text evidence="1">The sequence shown here is derived from an EMBL/GenBank/DDBJ whole genome shotgun (WGS) entry which is preliminary data.</text>
</comment>